<feature type="coiled-coil region" evidence="1">
    <location>
        <begin position="799"/>
        <end position="826"/>
    </location>
</feature>
<dbReference type="Proteomes" id="UP000694388">
    <property type="component" value="Unplaced"/>
</dbReference>
<evidence type="ECO:0000313" key="5">
    <source>
        <dbReference type="Proteomes" id="UP000694388"/>
    </source>
</evidence>
<accession>A0A8C4QYD9</accession>
<dbReference type="PANTHER" id="PTHR19327:SF0">
    <property type="entry name" value="GOLGIN SUBFAMILY A MEMBER 4"/>
    <property type="match status" value="1"/>
</dbReference>
<feature type="coiled-coil region" evidence="1">
    <location>
        <begin position="1283"/>
        <end position="1310"/>
    </location>
</feature>
<feature type="coiled-coil region" evidence="1">
    <location>
        <begin position="702"/>
        <end position="743"/>
    </location>
</feature>
<feature type="coiled-coil region" evidence="1">
    <location>
        <begin position="1765"/>
        <end position="1792"/>
    </location>
</feature>
<dbReference type="GO" id="GO:0005794">
    <property type="term" value="C:Golgi apparatus"/>
    <property type="evidence" value="ECO:0007669"/>
    <property type="project" value="TreeGrafter"/>
</dbReference>
<dbReference type="PANTHER" id="PTHR19327">
    <property type="entry name" value="GOLGIN"/>
    <property type="match status" value="1"/>
</dbReference>
<proteinExistence type="predicted"/>
<evidence type="ECO:0000313" key="4">
    <source>
        <dbReference type="Ensembl" id="ENSEBUP00000021431.1"/>
    </source>
</evidence>
<dbReference type="Gene3D" id="1.10.220.60">
    <property type="entry name" value="GRIP domain"/>
    <property type="match status" value="1"/>
</dbReference>
<feature type="domain" description="GRIP" evidence="3">
    <location>
        <begin position="1818"/>
        <end position="1865"/>
    </location>
</feature>
<dbReference type="Pfam" id="PF01465">
    <property type="entry name" value="GRIP"/>
    <property type="match status" value="1"/>
</dbReference>
<dbReference type="SMART" id="SM00755">
    <property type="entry name" value="Grip"/>
    <property type="match status" value="1"/>
</dbReference>
<dbReference type="Gene3D" id="1.10.287.1490">
    <property type="match status" value="1"/>
</dbReference>
<feature type="coiled-coil region" evidence="1">
    <location>
        <begin position="1379"/>
        <end position="1406"/>
    </location>
</feature>
<feature type="coiled-coil region" evidence="1">
    <location>
        <begin position="1150"/>
        <end position="1257"/>
    </location>
</feature>
<protein>
    <recommendedName>
        <fullName evidence="3">GRIP domain-containing protein</fullName>
    </recommendedName>
</protein>
<keyword evidence="1" id="KW-0175">Coiled coil</keyword>
<evidence type="ECO:0000259" key="3">
    <source>
        <dbReference type="PROSITE" id="PS50913"/>
    </source>
</evidence>
<reference evidence="4" key="2">
    <citation type="submission" date="2025-09" db="UniProtKB">
        <authorList>
            <consortium name="Ensembl"/>
        </authorList>
    </citation>
    <scope>IDENTIFICATION</scope>
</reference>
<feature type="coiled-coil region" evidence="1">
    <location>
        <begin position="856"/>
        <end position="1095"/>
    </location>
</feature>
<sequence>MFRPLMKKIEVERKSSPAGLSGTMAPQCPDAKAESQAEQLACSDLPAEDASGEDAGFIKRLDFGSLRRFTSPAMGSFFRSPFRDSPDGSSPQTNTTLQTPQDIPDVPSPVGTFEEENELDENELDGLDQEQLLKRHLMLQKRFRDRHKLYKELLTLSQEQRREKEKLQDLLSQNQDKALRRVSELKEEMELEKQAKHHLREEFDAALDEKMKHIETLRTQVLLLKSEVKLQQDRTDHEPIDKAYEAADHEERHGQNEEINNDAEKHLEMEDVDSSKEKEALHKQVQRQKLLLHRCHEEFKQHKEREVTLEADKQALVEQLKTLQIDMRASAAEHQAEKSRLVKHLREAKNTIDTLEEDKESDQSKMSHAAEHTGQLKEELQHRIQSSEHKIEKLEQELLQLRAGSDELQQLKNRAVRAGFQELEEAMLKAEQAEEEMKKKLEATRVEMEEEMARRVEEMRANMNDKMRNKVEEVQRVKEKEMEMMSEQTQREINENVCKQMEEMKMRMEEDFHKKTEELSKQLLSSKEEVYSLNLQRKELENVDSELSEAITAKEELENHLKNLENASKEQQTQLEEQLNVQKKELETKSLDFKNLNDMYLEMQVKLTESNSSLAMKEIMIADLQVKETELKTNLDVSIQRAESLEEEFQKLKKFQERNQKMPEAFEDQLDKLDSPLLYVQKEKDNVVKSVRDEQTTLSTVHLNLEDEIEVIKSEKAQFETLVQDYQQQIKQLNEDHEQEMMKVGNNIRQECDRRIEELVSSHAQEQEGLQHTITELQLENKGFQVSADVISSAHDVYLQDNQTRISQLESDLQQMQERLLSAQNDGQSSKIKFETEVEHLHFNLNAKETELCLLLQQHQNQVTEVENKLSAAQVEHKIQLEKYDVNEKNLNQKIEDINEHFKNILSEKESEFNKELRQKQNDLEKKETEFAEKIADMLKCDSKRLNEEVEKMKADHEKQLAHLKEQHVQEQQTSDDGARQQLEEQCEKHEHQISNHKQIVEELEIMLKHYKMEKEQKEKEIESSGERFQENENLVKDLQQKLAVLTNELQELEKQCEMQNKGKEEFQKKSKELNQQLQDQNSKLKSRLEKHDLQFKLSCSLLETNTSSLLEHLGKTLEDRIITLNERMEGCKNMVEKFQVILLSKENMVNALNAQIVSQNEQMDKQKQELAEICQSLQNNEQAVQEFKTVEVHCSHLESELELLKKHLSDKENEVTHLQEDMNKQMTSSSELCKQLQDKDMNIVGLQKEIYELQEKLTKDHEMLLSNMEDMHRKEQEMQDCVLQLKAEISILEDQKLQAVEQVERYKENIETQKLVTVQPETYLEEKETCVATSEQQEPNYLKVLQSYSVEMHGSSLEAHAQMLTGQEYMEKAVEKFKTEYEQQLADVRAELVKRNNRVVELEKMIKGMEIEKGLESSQQPLTKTMAENEIACEANLKMEVIEEKVIGTQSKNTNSQNHVELKRKVVQLKSELDEKNKKMAELQGVLAQMQSGDLAPIREKECVGEENLESLRSRIRQRGQNNTELEDVRTSMARELDVARAETEMISMIAEEPKAKLVDVSTMIDYDIHRKDVEKNNTCKNDEEKMQKEEEVKPNESAGTENIDEIVKLRLEVGRLQRLLEELREGRKQELESTRIEAQDTSKQRFLQQTLPQARREHLSSSLGFERTSNEIVAVEEEAPFEIQMANGDAGEDLGAWEVEPLPMELQDAVSLMQEPELANGLGGKEEIGLTIDMRPFEKDMQSKSQRSVEDLQSLLAERTSLLAETRLNEQELREQVHSLEDQLKSYVRITGVTVYDKGMVAAAAAAATGVGEDPKEPEPTEVAYLRKVLFEYMMGRETKTLAKVITTVLRFPDDLAQKVLEREEVKSTRWGR</sequence>
<feature type="region of interest" description="Disordered" evidence="2">
    <location>
        <begin position="76"/>
        <end position="113"/>
    </location>
</feature>
<feature type="coiled-coil region" evidence="1">
    <location>
        <begin position="628"/>
        <end position="659"/>
    </location>
</feature>
<dbReference type="SUPFAM" id="SSF101283">
    <property type="entry name" value="GRIP domain"/>
    <property type="match status" value="1"/>
</dbReference>
<evidence type="ECO:0000256" key="1">
    <source>
        <dbReference type="SAM" id="Coils"/>
    </source>
</evidence>
<name>A0A8C4QYD9_EPTBU</name>
<organism evidence="4 5">
    <name type="scientific">Eptatretus burgeri</name>
    <name type="common">Inshore hagfish</name>
    <dbReference type="NCBI Taxonomy" id="7764"/>
    <lineage>
        <taxon>Eukaryota</taxon>
        <taxon>Metazoa</taxon>
        <taxon>Chordata</taxon>
        <taxon>Craniata</taxon>
        <taxon>Vertebrata</taxon>
        <taxon>Cyclostomata</taxon>
        <taxon>Myxini</taxon>
        <taxon>Myxiniformes</taxon>
        <taxon>Myxinidae</taxon>
        <taxon>Eptatretinae</taxon>
        <taxon>Eptatretus</taxon>
    </lineage>
</organism>
<dbReference type="Ensembl" id="ENSEBUT00000022006.1">
    <property type="protein sequence ID" value="ENSEBUP00000021431.1"/>
    <property type="gene ID" value="ENSEBUG00000013237.1"/>
</dbReference>
<dbReference type="OMA" id="HITTERH"/>
<reference evidence="4" key="1">
    <citation type="submission" date="2025-08" db="UniProtKB">
        <authorList>
            <consortium name="Ensembl"/>
        </authorList>
    </citation>
    <scope>IDENTIFICATION</scope>
</reference>
<keyword evidence="5" id="KW-1185">Reference proteome</keyword>
<feature type="coiled-coil region" evidence="1">
    <location>
        <begin position="1460"/>
        <end position="1487"/>
    </location>
</feature>
<dbReference type="PROSITE" id="PS50913">
    <property type="entry name" value="GRIP"/>
    <property type="match status" value="1"/>
</dbReference>
<dbReference type="InterPro" id="IPR000237">
    <property type="entry name" value="GRIP_dom"/>
</dbReference>
<dbReference type="GO" id="GO:0048193">
    <property type="term" value="P:Golgi vesicle transport"/>
    <property type="evidence" value="ECO:0007669"/>
    <property type="project" value="TreeGrafter"/>
</dbReference>
<feature type="coiled-coil region" evidence="1">
    <location>
        <begin position="331"/>
        <end position="589"/>
    </location>
</feature>
<feature type="region of interest" description="Disordered" evidence="2">
    <location>
        <begin position="13"/>
        <end position="32"/>
    </location>
</feature>
<evidence type="ECO:0000256" key="2">
    <source>
        <dbReference type="SAM" id="MobiDB-lite"/>
    </source>
</evidence>
<feature type="compositionally biased region" description="Polar residues" evidence="2">
    <location>
        <begin position="87"/>
        <end position="101"/>
    </location>
</feature>
<dbReference type="GO" id="GO:0031267">
    <property type="term" value="F:small GTPase binding"/>
    <property type="evidence" value="ECO:0007669"/>
    <property type="project" value="TreeGrafter"/>
</dbReference>